<keyword evidence="4" id="KW-1185">Reference proteome</keyword>
<dbReference type="Gene3D" id="1.10.2090.10">
    <property type="entry name" value="Orange carotenoid-binding protein, N-terminal domain"/>
    <property type="match status" value="1"/>
</dbReference>
<protein>
    <submittedName>
        <fullName evidence="3">Orange carotenoid protein</fullName>
    </submittedName>
</protein>
<dbReference type="OrthoDB" id="511607at2"/>
<evidence type="ECO:0000256" key="1">
    <source>
        <dbReference type="PROSITE-ProRule" id="PRU01109"/>
    </source>
</evidence>
<sequence length="173" mass="18827">MTYTTESASIFSSNRFDSSTQFADAVPATIALFKRLSVDDQLALLWYAYTEMGRSITPAAPGAARLQLAEGLLSQIKAMSHAEQLQVMRDLAANRNTAISRAYGVLSTNTKLAFWYELSVLMDRGIVVPMPPGYQPSSAVTEVLEAIKSLDFGQQITVLRSTVVDMGVDPLAD</sequence>
<dbReference type="Proteomes" id="UP000185984">
    <property type="component" value="Unassembled WGS sequence"/>
</dbReference>
<dbReference type="GO" id="GO:0016037">
    <property type="term" value="P:light absorption"/>
    <property type="evidence" value="ECO:0007669"/>
    <property type="project" value="UniProtKB-UniRule"/>
</dbReference>
<dbReference type="InterPro" id="IPR015233">
    <property type="entry name" value="Orange_carotenoid-bd_N"/>
</dbReference>
<dbReference type="GO" id="GO:0031404">
    <property type="term" value="F:chloride ion binding"/>
    <property type="evidence" value="ECO:0007669"/>
    <property type="project" value="InterPro"/>
</dbReference>
<keyword evidence="1" id="KW-0605">Phycobilisome</keyword>
<evidence type="ECO:0000259" key="2">
    <source>
        <dbReference type="PROSITE" id="PS51773"/>
    </source>
</evidence>
<gene>
    <name evidence="3" type="ORF">NIES1031_08890</name>
</gene>
<dbReference type="PROSITE" id="PS51773">
    <property type="entry name" value="OCP_N"/>
    <property type="match status" value="1"/>
</dbReference>
<evidence type="ECO:0000313" key="4">
    <source>
        <dbReference type="Proteomes" id="UP000185984"/>
    </source>
</evidence>
<dbReference type="EMBL" id="MRCC01000006">
    <property type="protein sequence ID" value="OKH27400.1"/>
    <property type="molecule type" value="Genomic_DNA"/>
</dbReference>
<dbReference type="GO" id="GO:0030089">
    <property type="term" value="C:phycobilisome"/>
    <property type="evidence" value="ECO:0007669"/>
    <property type="project" value="UniProtKB-UniRule"/>
</dbReference>
<proteinExistence type="inferred from homology"/>
<dbReference type="SUPFAM" id="SSF81930">
    <property type="entry name" value="Orange carotenoid protein, N-terminal domain"/>
    <property type="match status" value="1"/>
</dbReference>
<keyword evidence="1" id="KW-0157">Chromophore</keyword>
<dbReference type="STRING" id="247279.NIES1031_08890"/>
<feature type="domain" description="OCP N-terminal" evidence="2">
    <location>
        <begin position="23"/>
        <end position="173"/>
    </location>
</feature>
<reference evidence="3 4" key="1">
    <citation type="submission" date="2016-11" db="EMBL/GenBank/DDBJ databases">
        <title>Draft Genome Sequences of Nine Cyanobacterial Strains from Diverse Habitats.</title>
        <authorList>
            <person name="Zhu T."/>
            <person name="Hou S."/>
            <person name="Lu X."/>
            <person name="Hess W.R."/>
        </authorList>
    </citation>
    <scope>NUCLEOTIDE SEQUENCE [LARGE SCALE GENOMIC DNA]</scope>
    <source>
        <strain evidence="3 4">5.2 s.c.1</strain>
    </source>
</reference>
<evidence type="ECO:0000313" key="3">
    <source>
        <dbReference type="EMBL" id="OKH27400.1"/>
    </source>
</evidence>
<name>A0A1U7HUY2_9CHRO</name>
<dbReference type="InterPro" id="IPR036917">
    <property type="entry name" value="Orange_carotenoid-bd_N_sf"/>
</dbReference>
<dbReference type="Pfam" id="PF09150">
    <property type="entry name" value="Carot_N"/>
    <property type="match status" value="1"/>
</dbReference>
<keyword evidence="1" id="KW-0042">Antenna complex</keyword>
<keyword evidence="1" id="KW-0472">Membrane</keyword>
<comment type="similarity">
    <text evidence="1">Belongs to the orange carotenoid-binding protein family.</text>
</comment>
<dbReference type="AlphaFoldDB" id="A0A1U7HUY2"/>
<comment type="caution">
    <text evidence="3">The sequence shown here is derived from an EMBL/GenBank/DDBJ whole genome shotgun (WGS) entry which is preliminary data.</text>
</comment>
<keyword evidence="1" id="KW-0793">Thylakoid</keyword>
<organism evidence="3 4">
    <name type="scientific">Chroogloeocystis siderophila 5.2 s.c.1</name>
    <dbReference type="NCBI Taxonomy" id="247279"/>
    <lineage>
        <taxon>Bacteria</taxon>
        <taxon>Bacillati</taxon>
        <taxon>Cyanobacteriota</taxon>
        <taxon>Cyanophyceae</taxon>
        <taxon>Oscillatoriophycideae</taxon>
        <taxon>Chroococcales</taxon>
        <taxon>Chroococcaceae</taxon>
        <taxon>Chroogloeocystis</taxon>
    </lineage>
</organism>
<dbReference type="RefSeq" id="WP_073549069.1">
    <property type="nucleotide sequence ID" value="NZ_CAWMVK010000040.1"/>
</dbReference>
<accession>A0A1U7HUY2</accession>